<dbReference type="AlphaFoldDB" id="A6K5K1"/>
<reference evidence="2 3" key="1">
    <citation type="submission" date="2005-09" db="EMBL/GenBank/DDBJ databases">
        <authorList>
            <person name="Mural R.J."/>
            <person name="Li P.W."/>
            <person name="Adams M.D."/>
            <person name="Amanatides P.G."/>
            <person name="Baden-Tillson H."/>
            <person name="Barnstead M."/>
            <person name="Chin S.H."/>
            <person name="Dew I."/>
            <person name="Evans C.A."/>
            <person name="Ferriera S."/>
            <person name="Flanigan M."/>
            <person name="Fosler C."/>
            <person name="Glodek A."/>
            <person name="Gu Z."/>
            <person name="Holt R.A."/>
            <person name="Jennings D."/>
            <person name="Kraft C.L."/>
            <person name="Lu F."/>
            <person name="Nguyen T."/>
            <person name="Nusskern D.R."/>
            <person name="Pfannkoch C.M."/>
            <person name="Sitter C."/>
            <person name="Sutton G.G."/>
            <person name="Venter J.C."/>
            <person name="Wang Z."/>
            <person name="Woodage T."/>
            <person name="Zheng X.H."/>
            <person name="Zhong F."/>
        </authorList>
    </citation>
    <scope>NUCLEOTIDE SEQUENCE [LARGE SCALE GENOMIC DNA]</scope>
    <source>
        <strain>BN</strain>
        <strain evidence="3">Sprague-Dawley</strain>
    </source>
</reference>
<accession>A6K5K1</accession>
<feature type="region of interest" description="Disordered" evidence="1">
    <location>
        <begin position="1"/>
        <end position="26"/>
    </location>
</feature>
<dbReference type="EMBL" id="CH474021">
    <property type="protein sequence ID" value="EDL75199.1"/>
    <property type="molecule type" value="Genomic_DNA"/>
</dbReference>
<evidence type="ECO:0000313" key="3">
    <source>
        <dbReference type="Proteomes" id="UP000234681"/>
    </source>
</evidence>
<gene>
    <name evidence="2" type="ORF">rCG_20537</name>
</gene>
<evidence type="ECO:0000313" key="2">
    <source>
        <dbReference type="EMBL" id="EDL75199.1"/>
    </source>
</evidence>
<sequence length="62" mass="6862">MLRTQKQGRWRLRRPSERTTMSIGSGGPGIAQLHICQGQRSAVASKARGCPLNLRTPLFPCE</sequence>
<dbReference type="Proteomes" id="UP000234681">
    <property type="component" value="Chromosome 18"/>
</dbReference>
<feature type="compositionally biased region" description="Basic residues" evidence="1">
    <location>
        <begin position="1"/>
        <end position="13"/>
    </location>
</feature>
<protein>
    <submittedName>
        <fullName evidence="2">RCG20537, isoform CRA_a</fullName>
    </submittedName>
</protein>
<organism evidence="2 3">
    <name type="scientific">Rattus norvegicus</name>
    <name type="common">Rat</name>
    <dbReference type="NCBI Taxonomy" id="10116"/>
    <lineage>
        <taxon>Eukaryota</taxon>
        <taxon>Metazoa</taxon>
        <taxon>Chordata</taxon>
        <taxon>Craniata</taxon>
        <taxon>Vertebrata</taxon>
        <taxon>Euteleostomi</taxon>
        <taxon>Mammalia</taxon>
        <taxon>Eutheria</taxon>
        <taxon>Euarchontoglires</taxon>
        <taxon>Glires</taxon>
        <taxon>Rodentia</taxon>
        <taxon>Myomorpha</taxon>
        <taxon>Muroidea</taxon>
        <taxon>Muridae</taxon>
        <taxon>Murinae</taxon>
        <taxon>Rattus</taxon>
    </lineage>
</organism>
<name>A6K5K1_RAT</name>
<evidence type="ECO:0000256" key="1">
    <source>
        <dbReference type="SAM" id="MobiDB-lite"/>
    </source>
</evidence>
<proteinExistence type="predicted"/>